<evidence type="ECO:0000259" key="11">
    <source>
        <dbReference type="Pfam" id="PF08264"/>
    </source>
</evidence>
<feature type="domain" description="Methionyl/Valyl/Leucyl/Isoleucyl-tRNA synthetase anticodon-binding" evidence="11">
    <location>
        <begin position="201"/>
        <end position="323"/>
    </location>
</feature>
<evidence type="ECO:0000256" key="2">
    <source>
        <dbReference type="ARBA" id="ARBA00013164"/>
    </source>
</evidence>
<keyword evidence="8 12" id="KW-0030">Aminoacyl-tRNA synthetase</keyword>
<keyword evidence="5" id="KW-0547">Nucleotide-binding</keyword>
<dbReference type="Gene3D" id="3.40.50.620">
    <property type="entry name" value="HUPs"/>
    <property type="match status" value="1"/>
</dbReference>
<evidence type="ECO:0000256" key="6">
    <source>
        <dbReference type="ARBA" id="ARBA00022840"/>
    </source>
</evidence>
<dbReference type="EC" id="6.1.1.4" evidence="2"/>
<dbReference type="FunFam" id="1.10.730.10:FF:000011">
    <property type="entry name" value="Leucine--tRNA ligase chloroplastic/mitochondrial"/>
    <property type="match status" value="1"/>
</dbReference>
<evidence type="ECO:0000256" key="1">
    <source>
        <dbReference type="ARBA" id="ARBA00005594"/>
    </source>
</evidence>
<dbReference type="PRINTS" id="PR00985">
    <property type="entry name" value="TRNASYNTHLEU"/>
</dbReference>
<dbReference type="GO" id="GO:0006429">
    <property type="term" value="P:leucyl-tRNA aminoacylation"/>
    <property type="evidence" value="ECO:0007669"/>
    <property type="project" value="InterPro"/>
</dbReference>
<dbReference type="InterPro" id="IPR014729">
    <property type="entry name" value="Rossmann-like_a/b/a_fold"/>
</dbReference>
<dbReference type="InterPro" id="IPR002302">
    <property type="entry name" value="Leu-tRNA-ligase"/>
</dbReference>
<evidence type="ECO:0000256" key="9">
    <source>
        <dbReference type="ARBA" id="ARBA00047469"/>
    </source>
</evidence>
<comment type="similarity">
    <text evidence="1">Belongs to the class-I aminoacyl-tRNA synthetase family.</text>
</comment>
<dbReference type="InterPro" id="IPR002300">
    <property type="entry name" value="aa-tRNA-synth_Ia"/>
</dbReference>
<dbReference type="Gene3D" id="1.10.730.10">
    <property type="entry name" value="Isoleucyl-tRNA Synthetase, Domain 1"/>
    <property type="match status" value="1"/>
</dbReference>
<evidence type="ECO:0000259" key="10">
    <source>
        <dbReference type="Pfam" id="PF00133"/>
    </source>
</evidence>
<dbReference type="GO" id="GO:0005524">
    <property type="term" value="F:ATP binding"/>
    <property type="evidence" value="ECO:0007669"/>
    <property type="project" value="UniProtKB-KW"/>
</dbReference>
<keyword evidence="6" id="KW-0067">ATP-binding</keyword>
<dbReference type="SUPFAM" id="SSF47323">
    <property type="entry name" value="Anticodon-binding domain of a subclass of class I aminoacyl-tRNA synthetases"/>
    <property type="match status" value="1"/>
</dbReference>
<evidence type="ECO:0000256" key="5">
    <source>
        <dbReference type="ARBA" id="ARBA00022741"/>
    </source>
</evidence>
<dbReference type="EMBL" id="UOFJ01000333">
    <property type="protein sequence ID" value="VAW68407.1"/>
    <property type="molecule type" value="Genomic_DNA"/>
</dbReference>
<evidence type="ECO:0000313" key="12">
    <source>
        <dbReference type="EMBL" id="VAW68407.1"/>
    </source>
</evidence>
<dbReference type="Pfam" id="PF00133">
    <property type="entry name" value="tRNA-synt_1"/>
    <property type="match status" value="1"/>
</dbReference>
<dbReference type="GO" id="GO:0005739">
    <property type="term" value="C:mitochondrion"/>
    <property type="evidence" value="ECO:0007669"/>
    <property type="project" value="UniProtKB-ARBA"/>
</dbReference>
<dbReference type="PANTHER" id="PTHR43740:SF2">
    <property type="entry name" value="LEUCINE--TRNA LIGASE, MITOCHONDRIAL"/>
    <property type="match status" value="1"/>
</dbReference>
<gene>
    <name evidence="12" type="ORF">MNBD_GAMMA10-170</name>
</gene>
<dbReference type="GO" id="GO:0004823">
    <property type="term" value="F:leucine-tRNA ligase activity"/>
    <property type="evidence" value="ECO:0007669"/>
    <property type="project" value="UniProtKB-EC"/>
</dbReference>
<dbReference type="InterPro" id="IPR013155">
    <property type="entry name" value="M/V/L/I-tRNA-synth_anticd-bd"/>
</dbReference>
<name>A0A3B0XYL9_9ZZZZ</name>
<protein>
    <recommendedName>
        <fullName evidence="2">leucine--tRNA ligase</fullName>
        <ecNumber evidence="2">6.1.1.4</ecNumber>
    </recommendedName>
</protein>
<organism evidence="12">
    <name type="scientific">hydrothermal vent metagenome</name>
    <dbReference type="NCBI Taxonomy" id="652676"/>
    <lineage>
        <taxon>unclassified sequences</taxon>
        <taxon>metagenomes</taxon>
        <taxon>ecological metagenomes</taxon>
    </lineage>
</organism>
<dbReference type="FunFam" id="3.10.20.590:FF:000001">
    <property type="entry name" value="Leucine--tRNA ligase"/>
    <property type="match status" value="1"/>
</dbReference>
<keyword evidence="3" id="KW-0963">Cytoplasm</keyword>
<dbReference type="GO" id="GO:0005829">
    <property type="term" value="C:cytosol"/>
    <property type="evidence" value="ECO:0007669"/>
    <property type="project" value="TreeGrafter"/>
</dbReference>
<dbReference type="AlphaFoldDB" id="A0A3B0XYL9"/>
<evidence type="ECO:0000256" key="7">
    <source>
        <dbReference type="ARBA" id="ARBA00022917"/>
    </source>
</evidence>
<keyword evidence="4 12" id="KW-0436">Ligase</keyword>
<dbReference type="Pfam" id="PF08264">
    <property type="entry name" value="Anticodon_1"/>
    <property type="match status" value="1"/>
</dbReference>
<evidence type="ECO:0000256" key="3">
    <source>
        <dbReference type="ARBA" id="ARBA00022490"/>
    </source>
</evidence>
<dbReference type="CDD" id="cd07958">
    <property type="entry name" value="Anticodon_Ia_Leu_BEm"/>
    <property type="match status" value="1"/>
</dbReference>
<sequence>FGDDVGSPIKKMPEFYETSCPKCGAKAERETDTFDTFFESSWYYARFTCPDADSMLDERANYWLPVDQYVGGIEHAVLHLLYARFFHKLMRDVGLINASDEPFSQLLTQGMVLKDGTKMSKSKGNTVDPQGLIDKYGADTVRLFTMFAAPPEQSLEWSDSGVDGASRFLKRLYRLIYTHVSCNEAVCELDTSALSDEQKSLRLKLHQTIEKVGDDMGRRYTFNTAIAAVMELSNELSRFKDDSENGRALVQQALDAMVLMLSPIVPHFCHVMWQELGHDTLVLDERWPQADKAALVQDSIELMVQVNGKLRGKIKVSADADKESIEALALQESHVQAHTEGRTVRKIIVVPGRLVNIVAN</sequence>
<feature type="non-terminal residue" evidence="12">
    <location>
        <position position="1"/>
    </location>
</feature>
<evidence type="ECO:0000256" key="8">
    <source>
        <dbReference type="ARBA" id="ARBA00023146"/>
    </source>
</evidence>
<dbReference type="Gene3D" id="3.10.20.590">
    <property type="match status" value="1"/>
</dbReference>
<feature type="domain" description="Aminoacyl-tRNA synthetase class Ia" evidence="10">
    <location>
        <begin position="26"/>
        <end position="157"/>
    </location>
</feature>
<keyword evidence="7" id="KW-0648">Protein biosynthesis</keyword>
<evidence type="ECO:0000256" key="4">
    <source>
        <dbReference type="ARBA" id="ARBA00022598"/>
    </source>
</evidence>
<dbReference type="SUPFAM" id="SSF52374">
    <property type="entry name" value="Nucleotidylyl transferase"/>
    <property type="match status" value="1"/>
</dbReference>
<proteinExistence type="inferred from homology"/>
<dbReference type="InterPro" id="IPR009080">
    <property type="entry name" value="tRNAsynth_Ia_anticodon-bd"/>
</dbReference>
<comment type="catalytic activity">
    <reaction evidence="9">
        <text>tRNA(Leu) + L-leucine + ATP = L-leucyl-tRNA(Leu) + AMP + diphosphate</text>
        <dbReference type="Rhea" id="RHEA:11688"/>
        <dbReference type="Rhea" id="RHEA-COMP:9613"/>
        <dbReference type="Rhea" id="RHEA-COMP:9622"/>
        <dbReference type="ChEBI" id="CHEBI:30616"/>
        <dbReference type="ChEBI" id="CHEBI:33019"/>
        <dbReference type="ChEBI" id="CHEBI:57427"/>
        <dbReference type="ChEBI" id="CHEBI:78442"/>
        <dbReference type="ChEBI" id="CHEBI:78494"/>
        <dbReference type="ChEBI" id="CHEBI:456215"/>
        <dbReference type="EC" id="6.1.1.4"/>
    </reaction>
</comment>
<dbReference type="PANTHER" id="PTHR43740">
    <property type="entry name" value="LEUCYL-TRNA SYNTHETASE"/>
    <property type="match status" value="1"/>
</dbReference>
<accession>A0A3B0XYL9</accession>
<reference evidence="12" key="1">
    <citation type="submission" date="2018-06" db="EMBL/GenBank/DDBJ databases">
        <authorList>
            <person name="Zhirakovskaya E."/>
        </authorList>
    </citation>
    <scope>NUCLEOTIDE SEQUENCE</scope>
</reference>